<comment type="similarity">
    <text evidence="5">Belongs to the PTH family.</text>
</comment>
<dbReference type="AlphaFoldDB" id="A0A4D6YDC4"/>
<dbReference type="GO" id="GO:0004045">
    <property type="term" value="F:peptidyl-tRNA hydrolase activity"/>
    <property type="evidence" value="ECO:0007669"/>
    <property type="project" value="UniProtKB-EC"/>
</dbReference>
<dbReference type="Pfam" id="PF01195">
    <property type="entry name" value="Pept_tRNA_hydro"/>
    <property type="match status" value="1"/>
</dbReference>
<dbReference type="NCBIfam" id="TIGR00447">
    <property type="entry name" value="pth"/>
    <property type="match status" value="1"/>
</dbReference>
<evidence type="ECO:0000313" key="7">
    <source>
        <dbReference type="EMBL" id="QCI24641.1"/>
    </source>
</evidence>
<evidence type="ECO:0000313" key="8">
    <source>
        <dbReference type="Proteomes" id="UP000298673"/>
    </source>
</evidence>
<dbReference type="CDD" id="cd00462">
    <property type="entry name" value="PTH"/>
    <property type="match status" value="1"/>
</dbReference>
<name>A0A4D6YDC4_9GAMM</name>
<dbReference type="OrthoDB" id="9800507at2"/>
<keyword evidence="4" id="KW-0694">RNA-binding</keyword>
<dbReference type="PANTHER" id="PTHR17224">
    <property type="entry name" value="PEPTIDYL-TRNA HYDROLASE"/>
    <property type="match status" value="1"/>
</dbReference>
<evidence type="ECO:0000256" key="2">
    <source>
        <dbReference type="ARBA" id="ARBA00022555"/>
    </source>
</evidence>
<evidence type="ECO:0000256" key="4">
    <source>
        <dbReference type="ARBA" id="ARBA00022884"/>
    </source>
</evidence>
<dbReference type="GO" id="GO:0000049">
    <property type="term" value="F:tRNA binding"/>
    <property type="evidence" value="ECO:0007669"/>
    <property type="project" value="UniProtKB-KW"/>
</dbReference>
<dbReference type="EC" id="3.1.1.29" evidence="1"/>
<evidence type="ECO:0000256" key="5">
    <source>
        <dbReference type="ARBA" id="ARBA00038063"/>
    </source>
</evidence>
<reference evidence="7 8" key="2">
    <citation type="submission" date="2019-05" db="EMBL/GenBank/DDBJ databases">
        <title>Genome evolution of the obligate endosymbiont Buchnera aphidicola.</title>
        <authorList>
            <person name="Moran N.A."/>
        </authorList>
    </citation>
    <scope>NUCLEOTIDE SEQUENCE [LARGE SCALE GENOMIC DNA]</scope>
    <source>
        <strain evidence="7 8">Mst</strain>
    </source>
</reference>
<evidence type="ECO:0000256" key="1">
    <source>
        <dbReference type="ARBA" id="ARBA00013260"/>
    </source>
</evidence>
<dbReference type="PANTHER" id="PTHR17224:SF1">
    <property type="entry name" value="PEPTIDYL-TRNA HYDROLASE"/>
    <property type="match status" value="1"/>
</dbReference>
<accession>A0A4D6YDC4</accession>
<dbReference type="RefSeq" id="WP_158344048.1">
    <property type="nucleotide sequence ID" value="NZ_CP034861.1"/>
</dbReference>
<keyword evidence="3 7" id="KW-0378">Hydrolase</keyword>
<dbReference type="InterPro" id="IPR001328">
    <property type="entry name" value="Pept_tRNA_hydro"/>
</dbReference>
<dbReference type="PROSITE" id="PS01196">
    <property type="entry name" value="PEPT_TRNA_HYDROL_2"/>
    <property type="match status" value="1"/>
</dbReference>
<dbReference type="Proteomes" id="UP000298673">
    <property type="component" value="Chromosome"/>
</dbReference>
<evidence type="ECO:0000256" key="6">
    <source>
        <dbReference type="ARBA" id="ARBA00050038"/>
    </source>
</evidence>
<protein>
    <recommendedName>
        <fullName evidence="6">Peptidyl-tRNA hydrolase</fullName>
        <ecNumber evidence="1">3.1.1.29</ecNumber>
    </recommendedName>
</protein>
<dbReference type="Gene3D" id="3.40.50.1470">
    <property type="entry name" value="Peptidyl-tRNA hydrolase"/>
    <property type="match status" value="1"/>
</dbReference>
<proteinExistence type="inferred from homology"/>
<gene>
    <name evidence="7" type="ORF">D9V75_00920</name>
</gene>
<reference evidence="7 8" key="1">
    <citation type="submission" date="2018-12" db="EMBL/GenBank/DDBJ databases">
        <authorList>
            <person name="Chong R.A."/>
        </authorList>
    </citation>
    <scope>NUCLEOTIDE SEQUENCE [LARGE SCALE GENOMIC DNA]</scope>
    <source>
        <strain evidence="7 8">Mst</strain>
    </source>
</reference>
<evidence type="ECO:0000256" key="3">
    <source>
        <dbReference type="ARBA" id="ARBA00022801"/>
    </source>
</evidence>
<dbReference type="EMBL" id="CP034861">
    <property type="protein sequence ID" value="QCI24641.1"/>
    <property type="molecule type" value="Genomic_DNA"/>
</dbReference>
<dbReference type="SUPFAM" id="SSF53178">
    <property type="entry name" value="Peptidyl-tRNA hydrolase-like"/>
    <property type="match status" value="1"/>
</dbReference>
<sequence length="178" mass="20565">MIVGLSNPKTKYHCTRHNAGSRYVYQLAKLYFQVLIKEKKFSGFTSSFFIKSSYVRLFVPDVFMNLNGELVYKIASYYDIKLNEILIIHDDLELKPGIIKLKYSYGHNGHNGLRSVISHFGDKKINFYRLRIGIGRPINKKQVSSFVLSNPTDIENILINQCIVDSIKKNHFLITSIK</sequence>
<dbReference type="InterPro" id="IPR036416">
    <property type="entry name" value="Pept_tRNA_hydro_sf"/>
</dbReference>
<dbReference type="InterPro" id="IPR018171">
    <property type="entry name" value="Pept_tRNA_hydro_CS"/>
</dbReference>
<organism evidence="7 8">
    <name type="scientific">Buchnera aphidicola</name>
    <name type="common">Muscaphis stroyani</name>
    <dbReference type="NCBI Taxonomy" id="1241869"/>
    <lineage>
        <taxon>Bacteria</taxon>
        <taxon>Pseudomonadati</taxon>
        <taxon>Pseudomonadota</taxon>
        <taxon>Gammaproteobacteria</taxon>
        <taxon>Enterobacterales</taxon>
        <taxon>Erwiniaceae</taxon>
        <taxon>Buchnera</taxon>
    </lineage>
</organism>
<keyword evidence="2" id="KW-0820">tRNA-binding</keyword>